<protein>
    <submittedName>
        <fullName evidence="2">Uncharacterized protein</fullName>
    </submittedName>
</protein>
<sequence length="274" mass="30848">MLRIPKPLKKHPQGIQKTQLQEPPKNPLPMCKKQRGEVKSKTEQKGLENILPFSLPSNAEKIQFLALVDTAKKALPGTSPQQPNTQIKNVTKIHATYNEEIAYPQYAGIIQEKNGVYLDDVSVFRKLQISKVKGVTEIIKIGKARAKILFKTATEANTFMRETSPLGNNLEAYMPLNTAARIGIIKDVPINLSDEERLARFNPEDPKSPIPTKTLKLTFHGTTLPKQIKLGYCIRKVDFYFPKVKQCQNCARLEHTKKWCKSAQRCLTCGASPL</sequence>
<gene>
    <name evidence="2" type="ORF">HERILL_LOCUS4596</name>
</gene>
<feature type="compositionally biased region" description="Basic and acidic residues" evidence="1">
    <location>
        <begin position="34"/>
        <end position="43"/>
    </location>
</feature>
<evidence type="ECO:0000313" key="2">
    <source>
        <dbReference type="EMBL" id="CAD7081495.1"/>
    </source>
</evidence>
<proteinExistence type="predicted"/>
<dbReference type="Proteomes" id="UP000594454">
    <property type="component" value="Chromosome 2"/>
</dbReference>
<name>A0A7R8YRG2_HERIL</name>
<organism evidence="2 3">
    <name type="scientific">Hermetia illucens</name>
    <name type="common">Black soldier fly</name>
    <dbReference type="NCBI Taxonomy" id="343691"/>
    <lineage>
        <taxon>Eukaryota</taxon>
        <taxon>Metazoa</taxon>
        <taxon>Ecdysozoa</taxon>
        <taxon>Arthropoda</taxon>
        <taxon>Hexapoda</taxon>
        <taxon>Insecta</taxon>
        <taxon>Pterygota</taxon>
        <taxon>Neoptera</taxon>
        <taxon>Endopterygota</taxon>
        <taxon>Diptera</taxon>
        <taxon>Brachycera</taxon>
        <taxon>Stratiomyomorpha</taxon>
        <taxon>Stratiomyidae</taxon>
        <taxon>Hermetiinae</taxon>
        <taxon>Hermetia</taxon>
    </lineage>
</organism>
<reference evidence="2 3" key="1">
    <citation type="submission" date="2020-11" db="EMBL/GenBank/DDBJ databases">
        <authorList>
            <person name="Wallbank WR R."/>
            <person name="Pardo Diaz C."/>
            <person name="Kozak K."/>
            <person name="Martin S."/>
            <person name="Jiggins C."/>
            <person name="Moest M."/>
            <person name="Warren A I."/>
            <person name="Generalovic N T."/>
            <person name="Byers J.R.P. K."/>
            <person name="Montejo-Kovacevich G."/>
            <person name="Yen C E."/>
        </authorList>
    </citation>
    <scope>NUCLEOTIDE SEQUENCE [LARGE SCALE GENOMIC DNA]</scope>
</reference>
<dbReference type="AlphaFoldDB" id="A0A7R8YRG2"/>
<dbReference type="EMBL" id="LR899010">
    <property type="protein sequence ID" value="CAD7081495.1"/>
    <property type="molecule type" value="Genomic_DNA"/>
</dbReference>
<keyword evidence="3" id="KW-1185">Reference proteome</keyword>
<accession>A0A7R8YRG2</accession>
<dbReference type="InParanoid" id="A0A7R8YRG2"/>
<feature type="compositionally biased region" description="Basic residues" evidence="1">
    <location>
        <begin position="1"/>
        <end position="12"/>
    </location>
</feature>
<feature type="region of interest" description="Disordered" evidence="1">
    <location>
        <begin position="1"/>
        <end position="43"/>
    </location>
</feature>
<evidence type="ECO:0000256" key="1">
    <source>
        <dbReference type="SAM" id="MobiDB-lite"/>
    </source>
</evidence>
<evidence type="ECO:0000313" key="3">
    <source>
        <dbReference type="Proteomes" id="UP000594454"/>
    </source>
</evidence>